<dbReference type="Proteomes" id="UP000678393">
    <property type="component" value="Unassembled WGS sequence"/>
</dbReference>
<dbReference type="OrthoDB" id="510539at2759"/>
<evidence type="ECO:0000256" key="6">
    <source>
        <dbReference type="ARBA" id="ARBA00022989"/>
    </source>
</evidence>
<keyword evidence="3" id="KW-0645">Protease</keyword>
<accession>A0A8S3YWZ6</accession>
<dbReference type="GO" id="GO:0008270">
    <property type="term" value="F:zinc ion binding"/>
    <property type="evidence" value="ECO:0007669"/>
    <property type="project" value="TreeGrafter"/>
</dbReference>
<reference evidence="11" key="1">
    <citation type="submission" date="2021-04" db="EMBL/GenBank/DDBJ databases">
        <authorList>
            <consortium name="Molecular Ecology Group"/>
        </authorList>
    </citation>
    <scope>NUCLEOTIDE SEQUENCE</scope>
</reference>
<organism evidence="11 12">
    <name type="scientific">Candidula unifasciata</name>
    <dbReference type="NCBI Taxonomy" id="100452"/>
    <lineage>
        <taxon>Eukaryota</taxon>
        <taxon>Metazoa</taxon>
        <taxon>Spiralia</taxon>
        <taxon>Lophotrochozoa</taxon>
        <taxon>Mollusca</taxon>
        <taxon>Gastropoda</taxon>
        <taxon>Heterobranchia</taxon>
        <taxon>Euthyneura</taxon>
        <taxon>Panpulmonata</taxon>
        <taxon>Eupulmonata</taxon>
        <taxon>Stylommatophora</taxon>
        <taxon>Helicina</taxon>
        <taxon>Helicoidea</taxon>
        <taxon>Geomitridae</taxon>
        <taxon>Candidula</taxon>
    </lineage>
</organism>
<dbReference type="SUPFAM" id="SSF55486">
    <property type="entry name" value="Metalloproteases ('zincins'), catalytic domain"/>
    <property type="match status" value="1"/>
</dbReference>
<dbReference type="Gene3D" id="1.10.390.10">
    <property type="entry name" value="Neutral Protease Domain 2"/>
    <property type="match status" value="1"/>
</dbReference>
<dbReference type="Pfam" id="PF11838">
    <property type="entry name" value="ERAP1_C"/>
    <property type="match status" value="1"/>
</dbReference>
<comment type="subcellular location">
    <subcellularLocation>
        <location evidence="1">Cell membrane</location>
        <topology evidence="1">Single-pass type II membrane protein</topology>
    </subcellularLocation>
</comment>
<name>A0A8S3YWZ6_9EUPU</name>
<feature type="non-terminal residue" evidence="11">
    <location>
        <position position="1"/>
    </location>
</feature>
<dbReference type="InterPro" id="IPR027268">
    <property type="entry name" value="Peptidase_M4/M1_CTD_sf"/>
</dbReference>
<evidence type="ECO:0000256" key="3">
    <source>
        <dbReference type="ARBA" id="ARBA00022438"/>
    </source>
</evidence>
<keyword evidence="8" id="KW-1015">Disulfide bond</keyword>
<dbReference type="GO" id="GO:0006508">
    <property type="term" value="P:proteolysis"/>
    <property type="evidence" value="ECO:0007669"/>
    <property type="project" value="TreeGrafter"/>
</dbReference>
<dbReference type="Gene3D" id="1.25.50.20">
    <property type="match status" value="1"/>
</dbReference>
<evidence type="ECO:0000259" key="10">
    <source>
        <dbReference type="Pfam" id="PF11838"/>
    </source>
</evidence>
<keyword evidence="4" id="KW-1003">Cell membrane</keyword>
<sequence>YRAFGNGSTDDFWQALTAQAKRQGLNLNVKEIMDTWVLQKNYPVVTVTRDVNDHKMIQVTQERFLLQDVVYPDKHDSPFNYRWTIPLTFTSSSSPNFSFPVSSKIYWLHKDEHTKTFSSVMQLSDCGASDSWILANVHQLFYYRVNYDKGNWLALSKQLKTNHSIIRPINRAQIINDAWSLARAQYIELETALSTLEYLHNERDYLPWVTALKQLRYIGLMLIDFPALREFEEASILSLVRG</sequence>
<keyword evidence="3" id="KW-0031">Aminopeptidase</keyword>
<dbReference type="InterPro" id="IPR024571">
    <property type="entry name" value="ERAP1-like_C_dom"/>
</dbReference>
<feature type="domain" description="ERAP1-like C-terminal" evidence="10">
    <location>
        <begin position="132"/>
        <end position="231"/>
    </location>
</feature>
<dbReference type="PANTHER" id="PTHR11533:SF276">
    <property type="entry name" value="GLUTAMYL AMINOPEPTIDASE"/>
    <property type="match status" value="1"/>
</dbReference>
<dbReference type="FunFam" id="2.60.40.1910:FF:000006">
    <property type="entry name" value="Aminopeptidase"/>
    <property type="match status" value="1"/>
</dbReference>
<dbReference type="GO" id="GO:0070006">
    <property type="term" value="F:metalloaminopeptidase activity"/>
    <property type="evidence" value="ECO:0007669"/>
    <property type="project" value="TreeGrafter"/>
</dbReference>
<keyword evidence="12" id="KW-1185">Reference proteome</keyword>
<evidence type="ECO:0000256" key="8">
    <source>
        <dbReference type="ARBA" id="ARBA00023157"/>
    </source>
</evidence>
<evidence type="ECO:0000256" key="5">
    <source>
        <dbReference type="ARBA" id="ARBA00022692"/>
    </source>
</evidence>
<keyword evidence="5" id="KW-0812">Transmembrane</keyword>
<evidence type="ECO:0000256" key="9">
    <source>
        <dbReference type="ARBA" id="ARBA00023180"/>
    </source>
</evidence>
<dbReference type="GO" id="GO:0005615">
    <property type="term" value="C:extracellular space"/>
    <property type="evidence" value="ECO:0007669"/>
    <property type="project" value="TreeGrafter"/>
</dbReference>
<keyword evidence="3" id="KW-0378">Hydrolase</keyword>
<dbReference type="InterPro" id="IPR050344">
    <property type="entry name" value="Peptidase_M1_aminopeptidases"/>
</dbReference>
<evidence type="ECO:0000256" key="1">
    <source>
        <dbReference type="ARBA" id="ARBA00004401"/>
    </source>
</evidence>
<dbReference type="GO" id="GO:0043171">
    <property type="term" value="P:peptide catabolic process"/>
    <property type="evidence" value="ECO:0007669"/>
    <property type="project" value="TreeGrafter"/>
</dbReference>
<comment type="similarity">
    <text evidence="2">Belongs to the peptidase M1 family.</text>
</comment>
<keyword evidence="9" id="KW-0325">Glycoprotein</keyword>
<keyword evidence="7" id="KW-0472">Membrane</keyword>
<comment type="caution">
    <text evidence="11">The sequence shown here is derived from an EMBL/GenBank/DDBJ whole genome shotgun (WGS) entry which is preliminary data.</text>
</comment>
<dbReference type="GO" id="GO:0005737">
    <property type="term" value="C:cytoplasm"/>
    <property type="evidence" value="ECO:0007669"/>
    <property type="project" value="TreeGrafter"/>
</dbReference>
<evidence type="ECO:0000256" key="7">
    <source>
        <dbReference type="ARBA" id="ARBA00023136"/>
    </source>
</evidence>
<evidence type="ECO:0000313" key="11">
    <source>
        <dbReference type="EMBL" id="CAG5121269.1"/>
    </source>
</evidence>
<evidence type="ECO:0000256" key="2">
    <source>
        <dbReference type="ARBA" id="ARBA00010136"/>
    </source>
</evidence>
<gene>
    <name evidence="11" type="ORF">CUNI_LOCUS6827</name>
</gene>
<dbReference type="Gene3D" id="2.60.40.1910">
    <property type="match status" value="1"/>
</dbReference>
<evidence type="ECO:0000313" key="12">
    <source>
        <dbReference type="Proteomes" id="UP000678393"/>
    </source>
</evidence>
<keyword evidence="6" id="KW-1133">Transmembrane helix</keyword>
<protein>
    <recommendedName>
        <fullName evidence="10">ERAP1-like C-terminal domain-containing protein</fullName>
    </recommendedName>
</protein>
<proteinExistence type="inferred from homology"/>
<dbReference type="PANTHER" id="PTHR11533">
    <property type="entry name" value="PROTEASE M1 ZINC METALLOPROTEASE"/>
    <property type="match status" value="1"/>
</dbReference>
<dbReference type="AlphaFoldDB" id="A0A8S3YWZ6"/>
<dbReference type="GO" id="GO:0042277">
    <property type="term" value="F:peptide binding"/>
    <property type="evidence" value="ECO:0007669"/>
    <property type="project" value="TreeGrafter"/>
</dbReference>
<feature type="non-terminal residue" evidence="11">
    <location>
        <position position="242"/>
    </location>
</feature>
<dbReference type="EMBL" id="CAJHNH020001054">
    <property type="protein sequence ID" value="CAG5121269.1"/>
    <property type="molecule type" value="Genomic_DNA"/>
</dbReference>
<evidence type="ECO:0000256" key="4">
    <source>
        <dbReference type="ARBA" id="ARBA00022475"/>
    </source>
</evidence>
<dbReference type="GO" id="GO:0005886">
    <property type="term" value="C:plasma membrane"/>
    <property type="evidence" value="ECO:0007669"/>
    <property type="project" value="UniProtKB-SubCell"/>
</dbReference>